<accession>A0ABU6QLB3</accession>
<protein>
    <submittedName>
        <fullName evidence="1">Uncharacterized protein</fullName>
    </submittedName>
</protein>
<sequence>FFRLLRDYDFAIYESWQMRAAKRLREMMYEIRNKGALHGWIRDDFWDRLVEF</sequence>
<dbReference type="Proteomes" id="UP001341840">
    <property type="component" value="Unassembled WGS sequence"/>
</dbReference>
<comment type="caution">
    <text evidence="1">The sequence shown here is derived from an EMBL/GenBank/DDBJ whole genome shotgun (WGS) entry which is preliminary data.</text>
</comment>
<reference evidence="1 2" key="1">
    <citation type="journal article" date="2023" name="Plants (Basel)">
        <title>Bridging the Gap: Combining Genomics and Transcriptomics Approaches to Understand Stylosanthes scabra, an Orphan Legume from the Brazilian Caatinga.</title>
        <authorList>
            <person name="Ferreira-Neto J.R.C."/>
            <person name="da Silva M.D."/>
            <person name="Binneck E."/>
            <person name="de Melo N.F."/>
            <person name="da Silva R.H."/>
            <person name="de Melo A.L.T.M."/>
            <person name="Pandolfi V."/>
            <person name="Bustamante F.O."/>
            <person name="Brasileiro-Vidal A.C."/>
            <person name="Benko-Iseppon A.M."/>
        </authorList>
    </citation>
    <scope>NUCLEOTIDE SEQUENCE [LARGE SCALE GENOMIC DNA]</scope>
    <source>
        <tissue evidence="1">Leaves</tissue>
    </source>
</reference>
<feature type="non-terminal residue" evidence="1">
    <location>
        <position position="1"/>
    </location>
</feature>
<evidence type="ECO:0000313" key="2">
    <source>
        <dbReference type="Proteomes" id="UP001341840"/>
    </source>
</evidence>
<dbReference type="EMBL" id="JASCZI010000633">
    <property type="protein sequence ID" value="MED6112764.1"/>
    <property type="molecule type" value="Genomic_DNA"/>
</dbReference>
<proteinExistence type="predicted"/>
<evidence type="ECO:0000313" key="1">
    <source>
        <dbReference type="EMBL" id="MED6112764.1"/>
    </source>
</evidence>
<organism evidence="1 2">
    <name type="scientific">Stylosanthes scabra</name>
    <dbReference type="NCBI Taxonomy" id="79078"/>
    <lineage>
        <taxon>Eukaryota</taxon>
        <taxon>Viridiplantae</taxon>
        <taxon>Streptophyta</taxon>
        <taxon>Embryophyta</taxon>
        <taxon>Tracheophyta</taxon>
        <taxon>Spermatophyta</taxon>
        <taxon>Magnoliopsida</taxon>
        <taxon>eudicotyledons</taxon>
        <taxon>Gunneridae</taxon>
        <taxon>Pentapetalae</taxon>
        <taxon>rosids</taxon>
        <taxon>fabids</taxon>
        <taxon>Fabales</taxon>
        <taxon>Fabaceae</taxon>
        <taxon>Papilionoideae</taxon>
        <taxon>50 kb inversion clade</taxon>
        <taxon>dalbergioids sensu lato</taxon>
        <taxon>Dalbergieae</taxon>
        <taxon>Pterocarpus clade</taxon>
        <taxon>Stylosanthes</taxon>
    </lineage>
</organism>
<name>A0ABU6QLB3_9FABA</name>
<gene>
    <name evidence="1" type="ORF">PIB30_064652</name>
</gene>
<keyword evidence="2" id="KW-1185">Reference proteome</keyword>